<accession>A0A1I3WGB3</accession>
<sequence length="155" mass="16394">MAEGIGNHLTGDKQREEPEISQGSDAITPAPQTRLRYAADLRPDATEQPMIDMALAFLGIGTLAPSSLSETASWDRTGHDSMVGRAEILAAMPGITAPVSVTVTQIVSEGKAATITGRLTRDGIGVALFCLVLRFTSPTRDQIAQVVGFEQAELT</sequence>
<dbReference type="OrthoDB" id="7860141at2"/>
<dbReference type="AlphaFoldDB" id="A0A1I3WGB3"/>
<organism evidence="2 3">
    <name type="scientific">Celeribacter neptunius</name>
    <dbReference type="NCBI Taxonomy" id="588602"/>
    <lineage>
        <taxon>Bacteria</taxon>
        <taxon>Pseudomonadati</taxon>
        <taxon>Pseudomonadota</taxon>
        <taxon>Alphaproteobacteria</taxon>
        <taxon>Rhodobacterales</taxon>
        <taxon>Roseobacteraceae</taxon>
        <taxon>Celeribacter</taxon>
    </lineage>
</organism>
<dbReference type="RefSeq" id="WP_090062266.1">
    <property type="nucleotide sequence ID" value="NZ_FORH01000008.1"/>
</dbReference>
<evidence type="ECO:0000313" key="3">
    <source>
        <dbReference type="Proteomes" id="UP000199630"/>
    </source>
</evidence>
<evidence type="ECO:0008006" key="4">
    <source>
        <dbReference type="Google" id="ProtNLM"/>
    </source>
</evidence>
<proteinExistence type="predicted"/>
<evidence type="ECO:0000313" key="2">
    <source>
        <dbReference type="EMBL" id="SFK06598.1"/>
    </source>
</evidence>
<name>A0A1I3WGB3_9RHOB</name>
<protein>
    <recommendedName>
        <fullName evidence="4">SnoaL-like domain-containing protein</fullName>
    </recommendedName>
</protein>
<evidence type="ECO:0000256" key="1">
    <source>
        <dbReference type="SAM" id="MobiDB-lite"/>
    </source>
</evidence>
<dbReference type="EMBL" id="FORH01000008">
    <property type="protein sequence ID" value="SFK06598.1"/>
    <property type="molecule type" value="Genomic_DNA"/>
</dbReference>
<keyword evidence="3" id="KW-1185">Reference proteome</keyword>
<gene>
    <name evidence="2" type="ORF">SAMN04487991_3739</name>
</gene>
<reference evidence="3" key="1">
    <citation type="submission" date="2016-10" db="EMBL/GenBank/DDBJ databases">
        <authorList>
            <person name="Varghese N."/>
            <person name="Submissions S."/>
        </authorList>
    </citation>
    <scope>NUCLEOTIDE SEQUENCE [LARGE SCALE GENOMIC DNA]</scope>
    <source>
        <strain evidence="3">DSM 26471</strain>
    </source>
</reference>
<feature type="region of interest" description="Disordered" evidence="1">
    <location>
        <begin position="1"/>
        <end position="32"/>
    </location>
</feature>
<dbReference type="Proteomes" id="UP000199630">
    <property type="component" value="Unassembled WGS sequence"/>
</dbReference>